<name>A0ACC7RIE3_9VIBR</name>
<organism evidence="1 2">
    <name type="scientific">Vibrio campbellii</name>
    <dbReference type="NCBI Taxonomy" id="680"/>
    <lineage>
        <taxon>Bacteria</taxon>
        <taxon>Pseudomonadati</taxon>
        <taxon>Pseudomonadota</taxon>
        <taxon>Gammaproteobacteria</taxon>
        <taxon>Vibrionales</taxon>
        <taxon>Vibrionaceae</taxon>
        <taxon>Vibrio</taxon>
    </lineage>
</organism>
<evidence type="ECO:0000313" key="1">
    <source>
        <dbReference type="EMBL" id="MGI1900763.1"/>
    </source>
</evidence>
<comment type="caution">
    <text evidence="1">The sequence shown here is derived from an EMBL/GenBank/DDBJ whole genome shotgun (WGS) entry which is preliminary data.</text>
</comment>
<sequence>TNCNTLGTTLGAGMIADVLNAATVRNLCYHVLEDACYQSVVRSQLLDKYFGDAAFGHTTYADQEVEQAMVFAQQALQAQYQRLTANSLPQDIELTAFSPWQRTFEIGLNLKVNRNA</sequence>
<reference evidence="1" key="1">
    <citation type="submission" date="2024-11" db="EMBL/GenBank/DDBJ databases">
        <title>Identification of new Vibrio campbellii strains harboring the pVA1 plasmid isolated from Penaeus vannamei postlarvae affected by outbreaks of acute hepatopancreatic necrosis disease (AHPND) in Mexico.</title>
        <authorList>
            <person name="Gomez-Gil B."/>
            <person name="Enciso-Ibarra J."/>
        </authorList>
    </citation>
    <scope>NUCLEOTIDE SEQUENCE</scope>
    <source>
        <strain evidence="1">M270204</strain>
    </source>
</reference>
<evidence type="ECO:0000313" key="2">
    <source>
        <dbReference type="Proteomes" id="UP001354073"/>
    </source>
</evidence>
<proteinExistence type="predicted"/>
<feature type="non-terminal residue" evidence="1">
    <location>
        <position position="1"/>
    </location>
</feature>
<protein>
    <submittedName>
        <fullName evidence="1">DUF4127 family protein</fullName>
    </submittedName>
</protein>
<dbReference type="Proteomes" id="UP001354073">
    <property type="component" value="Unassembled WGS sequence"/>
</dbReference>
<accession>A0ACC7RIE3</accession>
<dbReference type="EMBL" id="JAVHXJ020000233">
    <property type="protein sequence ID" value="MGI1900763.1"/>
    <property type="molecule type" value="Genomic_DNA"/>
</dbReference>
<gene>
    <name evidence="1" type="ORF">REH74_024875</name>
</gene>